<dbReference type="OrthoDB" id="9813966at2"/>
<accession>A0A6S6XUK9</accession>
<dbReference type="SUPFAM" id="SSF55785">
    <property type="entry name" value="PYP-like sensor domain (PAS domain)"/>
    <property type="match status" value="1"/>
</dbReference>
<dbReference type="InterPro" id="IPR035965">
    <property type="entry name" value="PAS-like_dom_sf"/>
</dbReference>
<dbReference type="RefSeq" id="WP_145769637.1">
    <property type="nucleotide sequence ID" value="NZ_LR778301.1"/>
</dbReference>
<evidence type="ECO:0000313" key="1">
    <source>
        <dbReference type="EMBL" id="CAB1368530.1"/>
    </source>
</evidence>
<gene>
    <name evidence="1" type="ORF">DENOEST_1365</name>
</gene>
<dbReference type="AlphaFoldDB" id="A0A6S6XUK9"/>
<dbReference type="Gene3D" id="3.30.450.20">
    <property type="entry name" value="PAS domain"/>
    <property type="match status" value="1"/>
</dbReference>
<name>A0A6S6XUK9_9PROT</name>
<reference evidence="1 2" key="1">
    <citation type="submission" date="2020-03" db="EMBL/GenBank/DDBJ databases">
        <authorList>
            <consortium name="Genoscope - CEA"/>
            <person name="William W."/>
        </authorList>
    </citation>
    <scope>NUCLEOTIDE SEQUENCE [LARGE SCALE GENOMIC DNA]</scope>
    <source>
        <strain evidence="2">DSM 16959</strain>
    </source>
</reference>
<keyword evidence="2" id="KW-1185">Reference proteome</keyword>
<dbReference type="Proteomes" id="UP000515733">
    <property type="component" value="Chromosome"/>
</dbReference>
<dbReference type="Pfam" id="PF08447">
    <property type="entry name" value="PAS_3"/>
    <property type="match status" value="1"/>
</dbReference>
<dbReference type="CDD" id="cd00130">
    <property type="entry name" value="PAS"/>
    <property type="match status" value="1"/>
</dbReference>
<dbReference type="InterPro" id="IPR013655">
    <property type="entry name" value="PAS_fold_3"/>
</dbReference>
<dbReference type="NCBIfam" id="TIGR00229">
    <property type="entry name" value="sensory_box"/>
    <property type="match status" value="1"/>
</dbReference>
<dbReference type="InterPro" id="IPR000014">
    <property type="entry name" value="PAS"/>
</dbReference>
<evidence type="ECO:0000313" key="2">
    <source>
        <dbReference type="Proteomes" id="UP000515733"/>
    </source>
</evidence>
<proteinExistence type="predicted"/>
<dbReference type="EMBL" id="LR778301">
    <property type="protein sequence ID" value="CAB1368530.1"/>
    <property type="molecule type" value="Genomic_DNA"/>
</dbReference>
<sequence length="173" mass="19533">MKDSTILPTQVERLMREGDYIISTTDLTGRITSVNDVLVEYSGYSEAELIGSQHNILRHPDMPRAIFWLLWEAISHGEDFSAYLKNMSKDGGFYWVFAHISPVADEEGRPLGYKSIRRRPRRAAVDAVEALYCRMLAAERAVGSKDAVNEGLTMLGDMLAARRRSYEEFVAAL</sequence>
<organism evidence="1 2">
    <name type="scientific">Denitratisoma oestradiolicum</name>
    <dbReference type="NCBI Taxonomy" id="311182"/>
    <lineage>
        <taxon>Bacteria</taxon>
        <taxon>Pseudomonadati</taxon>
        <taxon>Pseudomonadota</taxon>
        <taxon>Betaproteobacteria</taxon>
        <taxon>Nitrosomonadales</taxon>
        <taxon>Sterolibacteriaceae</taxon>
        <taxon>Denitratisoma</taxon>
    </lineage>
</organism>
<dbReference type="KEGG" id="doe:DENOEST_1365"/>
<protein>
    <submittedName>
        <fullName evidence="1">PAS domain S-box</fullName>
    </submittedName>
</protein>
<dbReference type="PROSITE" id="PS50112">
    <property type="entry name" value="PAS"/>
    <property type="match status" value="1"/>
</dbReference>